<dbReference type="Gene3D" id="2.40.50.100">
    <property type="match status" value="1"/>
</dbReference>
<evidence type="ECO:0000259" key="7">
    <source>
        <dbReference type="PROSITE" id="PS50968"/>
    </source>
</evidence>
<organism evidence="9 10">
    <name type="scientific">Bacillus spongiae</name>
    <dbReference type="NCBI Taxonomy" id="2683610"/>
    <lineage>
        <taxon>Bacteria</taxon>
        <taxon>Bacillati</taxon>
        <taxon>Bacillota</taxon>
        <taxon>Bacilli</taxon>
        <taxon>Bacillales</taxon>
        <taxon>Bacillaceae</taxon>
        <taxon>Bacillus</taxon>
    </lineage>
</organism>
<dbReference type="InterPro" id="IPR050743">
    <property type="entry name" value="2-oxoacid_DH_E2_comp"/>
</dbReference>
<dbReference type="SUPFAM" id="SSF51230">
    <property type="entry name" value="Single hybrid motif"/>
    <property type="match status" value="1"/>
</dbReference>
<accession>A0ABU8HHZ3</accession>
<comment type="caution">
    <text evidence="9">The sequence shown here is derived from an EMBL/GenBank/DDBJ whole genome shotgun (WGS) entry which is preliminary data.</text>
</comment>
<feature type="domain" description="Lipoyl-binding" evidence="7">
    <location>
        <begin position="1"/>
        <end position="75"/>
    </location>
</feature>
<keyword evidence="5 6" id="KW-0012">Acyltransferase</keyword>
<feature type="domain" description="Peripheral subunit-binding (PSBD)" evidence="8">
    <location>
        <begin position="89"/>
        <end position="126"/>
    </location>
</feature>
<sequence>MEVKLNDIGEGMTEAHISHYFVKPGDVVVADQPLVEVQTDKMTAEIPSPINGIIQKLLVSTGKTVPVGTTIITISEEKKKQEKKRKQILASPYTRKMARELGVLLENIQGSGISGRITDEDVQNYADEKTAVVETVTVNQPESSKNLETTNRNLPFRGRRKQIAHKMKTSLRTIPHCTSFEEIDVTNVFEVREQLKAEGVNISIAVFFLKALSLSLKEYPIFNSTLDEENEMIHLHEAHHFGIAIDTEDGLIAPVLSHVEKKSIRQLQAELKDLTQRTLQNQLTSADLKGGTFTVSNVGPLHGSIGATPIINPPEAALIAFHKTKKRPMVNDTDDIVIRKMMNISFSFDHRVADGGTAVKFTNLLTQYIENPSTMLVELM</sequence>
<dbReference type="Gene3D" id="3.30.559.10">
    <property type="entry name" value="Chloramphenicol acetyltransferase-like domain"/>
    <property type="match status" value="1"/>
</dbReference>
<comment type="cofactor">
    <cofactor evidence="1 6">
        <name>(R)-lipoate</name>
        <dbReference type="ChEBI" id="CHEBI:83088"/>
    </cofactor>
</comment>
<evidence type="ECO:0000313" key="9">
    <source>
        <dbReference type="EMBL" id="MEI5909010.1"/>
    </source>
</evidence>
<dbReference type="EMBL" id="JBBAXC010000018">
    <property type="protein sequence ID" value="MEI5909010.1"/>
    <property type="molecule type" value="Genomic_DNA"/>
</dbReference>
<evidence type="ECO:0000256" key="6">
    <source>
        <dbReference type="RuleBase" id="RU003423"/>
    </source>
</evidence>
<evidence type="ECO:0000259" key="8">
    <source>
        <dbReference type="PROSITE" id="PS51826"/>
    </source>
</evidence>
<evidence type="ECO:0000256" key="3">
    <source>
        <dbReference type="ARBA" id="ARBA00022679"/>
    </source>
</evidence>
<dbReference type="Pfam" id="PF02817">
    <property type="entry name" value="E3_binding"/>
    <property type="match status" value="1"/>
</dbReference>
<evidence type="ECO:0000256" key="1">
    <source>
        <dbReference type="ARBA" id="ARBA00001938"/>
    </source>
</evidence>
<dbReference type="InterPro" id="IPR000089">
    <property type="entry name" value="Biotin_lipoyl"/>
</dbReference>
<dbReference type="EC" id="2.3.1.-" evidence="6"/>
<evidence type="ECO:0000313" key="10">
    <source>
        <dbReference type="Proteomes" id="UP001312865"/>
    </source>
</evidence>
<dbReference type="RefSeq" id="WP_336588454.1">
    <property type="nucleotide sequence ID" value="NZ_JBBAXC010000018.1"/>
</dbReference>
<dbReference type="CDD" id="cd06849">
    <property type="entry name" value="lipoyl_domain"/>
    <property type="match status" value="1"/>
</dbReference>
<keyword evidence="10" id="KW-1185">Reference proteome</keyword>
<protein>
    <recommendedName>
        <fullName evidence="6">Dihydrolipoamide acetyltransferase component of pyruvate dehydrogenase complex</fullName>
        <ecNumber evidence="6">2.3.1.-</ecNumber>
    </recommendedName>
</protein>
<dbReference type="GO" id="GO:0016746">
    <property type="term" value="F:acyltransferase activity"/>
    <property type="evidence" value="ECO:0007669"/>
    <property type="project" value="UniProtKB-KW"/>
</dbReference>
<dbReference type="PANTHER" id="PTHR43178:SF5">
    <property type="entry name" value="LIPOAMIDE ACYLTRANSFERASE COMPONENT OF BRANCHED-CHAIN ALPHA-KETO ACID DEHYDROGENASE COMPLEX, MITOCHONDRIAL"/>
    <property type="match status" value="1"/>
</dbReference>
<dbReference type="Pfam" id="PF00198">
    <property type="entry name" value="2-oxoacid_dh"/>
    <property type="match status" value="1"/>
</dbReference>
<dbReference type="SUPFAM" id="SSF52777">
    <property type="entry name" value="CoA-dependent acyltransferases"/>
    <property type="match status" value="1"/>
</dbReference>
<dbReference type="PROSITE" id="PS51826">
    <property type="entry name" value="PSBD"/>
    <property type="match status" value="1"/>
</dbReference>
<keyword evidence="3 6" id="KW-0808">Transferase</keyword>
<keyword evidence="4 6" id="KW-0450">Lipoyl</keyword>
<comment type="similarity">
    <text evidence="2 6">Belongs to the 2-oxoacid dehydrogenase family.</text>
</comment>
<dbReference type="InterPro" id="IPR036625">
    <property type="entry name" value="E3-bd_dom_sf"/>
</dbReference>
<dbReference type="PANTHER" id="PTHR43178">
    <property type="entry name" value="DIHYDROLIPOAMIDE ACETYLTRANSFERASE COMPONENT OF PYRUVATE DEHYDROGENASE COMPLEX"/>
    <property type="match status" value="1"/>
</dbReference>
<dbReference type="Gene3D" id="4.10.320.10">
    <property type="entry name" value="E3-binding domain"/>
    <property type="match status" value="1"/>
</dbReference>
<dbReference type="InterPro" id="IPR001078">
    <property type="entry name" value="2-oxoacid_DH_actylTfrase"/>
</dbReference>
<name>A0ABU8HHZ3_9BACI</name>
<dbReference type="InterPro" id="IPR004167">
    <property type="entry name" value="PSBD"/>
</dbReference>
<dbReference type="InterPro" id="IPR023213">
    <property type="entry name" value="CAT-like_dom_sf"/>
</dbReference>
<dbReference type="PROSITE" id="PS50968">
    <property type="entry name" value="BIOTINYL_LIPOYL"/>
    <property type="match status" value="1"/>
</dbReference>
<dbReference type="Proteomes" id="UP001312865">
    <property type="component" value="Unassembled WGS sequence"/>
</dbReference>
<evidence type="ECO:0000256" key="4">
    <source>
        <dbReference type="ARBA" id="ARBA00022823"/>
    </source>
</evidence>
<evidence type="ECO:0000256" key="5">
    <source>
        <dbReference type="ARBA" id="ARBA00023315"/>
    </source>
</evidence>
<dbReference type="Pfam" id="PF00364">
    <property type="entry name" value="Biotin_lipoyl"/>
    <property type="match status" value="1"/>
</dbReference>
<reference evidence="9 10" key="1">
    <citation type="journal article" date="2018" name="J. Microbiol.">
        <title>Bacillus spongiae sp. nov., isolated from sponge of Jeju Island.</title>
        <authorList>
            <person name="Lee G.E."/>
            <person name="Im W.T."/>
            <person name="Park J.S."/>
        </authorList>
    </citation>
    <scope>NUCLEOTIDE SEQUENCE [LARGE SCALE GENOMIC DNA]</scope>
    <source>
        <strain evidence="9 10">135PIL107-10</strain>
    </source>
</reference>
<proteinExistence type="inferred from homology"/>
<gene>
    <name evidence="9" type="ORF">WAK64_18330</name>
</gene>
<evidence type="ECO:0000256" key="2">
    <source>
        <dbReference type="ARBA" id="ARBA00007317"/>
    </source>
</evidence>
<dbReference type="SUPFAM" id="SSF47005">
    <property type="entry name" value="Peripheral subunit-binding domain of 2-oxo acid dehydrogenase complex"/>
    <property type="match status" value="1"/>
</dbReference>
<dbReference type="InterPro" id="IPR011053">
    <property type="entry name" value="Single_hybrid_motif"/>
</dbReference>